<evidence type="ECO:0000256" key="1">
    <source>
        <dbReference type="ARBA" id="ARBA00022614"/>
    </source>
</evidence>
<sequence>MLHFDLIPSICDYLTDTNYYFLNKEIYNIVIYLEKDIYWKFKYDNYFAEINKNYLILKGNYNWKREYLRVLKFPFWNVINNKMLLNLSDNKIQEIPKEMINLTNLQWLHLDNNGIKEIPKEISNLINLRRLYLENNEIKEIRGQG</sequence>
<reference evidence="3" key="1">
    <citation type="journal article" date="2017" name="Science">
        <title>Giant viruses with an expanded complement of translation system components.</title>
        <authorList>
            <person name="Schulz F."/>
            <person name="Yutin N."/>
            <person name="Ivanova N.N."/>
            <person name="Ortega D.R."/>
            <person name="Lee T.K."/>
            <person name="Vierheilig J."/>
            <person name="Daims H."/>
            <person name="Horn M."/>
            <person name="Wagner M."/>
            <person name="Jensen G.J."/>
            <person name="Kyrpides N.C."/>
            <person name="Koonin E.V."/>
            <person name="Woyke T."/>
        </authorList>
    </citation>
    <scope>NUCLEOTIDE SEQUENCE</scope>
    <source>
        <strain evidence="3">CTV1</strain>
    </source>
</reference>
<dbReference type="Gene3D" id="3.80.10.10">
    <property type="entry name" value="Ribonuclease Inhibitor"/>
    <property type="match status" value="1"/>
</dbReference>
<keyword evidence="1" id="KW-0433">Leucine-rich repeat</keyword>
<dbReference type="PANTHER" id="PTHR48051:SF1">
    <property type="entry name" value="RAS SUPPRESSOR PROTEIN 1"/>
    <property type="match status" value="1"/>
</dbReference>
<dbReference type="InterPro" id="IPR050216">
    <property type="entry name" value="LRR_domain-containing"/>
</dbReference>
<dbReference type="PANTHER" id="PTHR48051">
    <property type="match status" value="1"/>
</dbReference>
<dbReference type="InterPro" id="IPR003591">
    <property type="entry name" value="Leu-rich_rpt_typical-subtyp"/>
</dbReference>
<dbReference type="SMART" id="SM00369">
    <property type="entry name" value="LRR_TYP"/>
    <property type="match status" value="2"/>
</dbReference>
<gene>
    <name evidence="3" type="ORF">Catovirus_1_1000</name>
</gene>
<dbReference type="SUPFAM" id="SSF52058">
    <property type="entry name" value="L domain-like"/>
    <property type="match status" value="1"/>
</dbReference>
<protein>
    <submittedName>
        <fullName evidence="3">Leucine-rich repeat protein</fullName>
    </submittedName>
</protein>
<evidence type="ECO:0000313" key="3">
    <source>
        <dbReference type="EMBL" id="ARF08950.1"/>
    </source>
</evidence>
<dbReference type="EMBL" id="KY684083">
    <property type="protein sequence ID" value="ARF08950.1"/>
    <property type="molecule type" value="Genomic_DNA"/>
</dbReference>
<dbReference type="PROSITE" id="PS51450">
    <property type="entry name" value="LRR"/>
    <property type="match status" value="1"/>
</dbReference>
<name>A0A1V0SB46_9VIRU</name>
<dbReference type="InterPro" id="IPR032675">
    <property type="entry name" value="LRR_dom_sf"/>
</dbReference>
<dbReference type="Pfam" id="PF13855">
    <property type="entry name" value="LRR_8"/>
    <property type="match status" value="1"/>
</dbReference>
<keyword evidence="2" id="KW-0677">Repeat</keyword>
<dbReference type="InterPro" id="IPR001611">
    <property type="entry name" value="Leu-rich_rpt"/>
</dbReference>
<evidence type="ECO:0000256" key="2">
    <source>
        <dbReference type="ARBA" id="ARBA00022737"/>
    </source>
</evidence>
<proteinExistence type="predicted"/>
<organism evidence="3">
    <name type="scientific">Catovirus CTV1</name>
    <dbReference type="NCBI Taxonomy" id="1977631"/>
    <lineage>
        <taxon>Viruses</taxon>
        <taxon>Varidnaviria</taxon>
        <taxon>Bamfordvirae</taxon>
        <taxon>Nucleocytoviricota</taxon>
        <taxon>Megaviricetes</taxon>
        <taxon>Imitervirales</taxon>
        <taxon>Mimiviridae</taxon>
        <taxon>Klosneuvirinae</taxon>
        <taxon>Catovirus</taxon>
    </lineage>
</organism>
<accession>A0A1V0SB46</accession>